<dbReference type="InterPro" id="IPR006656">
    <property type="entry name" value="Mopterin_OxRdtase"/>
</dbReference>
<dbReference type="InterPro" id="IPR050123">
    <property type="entry name" value="Prok_molybdopt-oxidoreductase"/>
</dbReference>
<dbReference type="GO" id="GO:0022904">
    <property type="term" value="P:respiratory electron transport chain"/>
    <property type="evidence" value="ECO:0007669"/>
    <property type="project" value="TreeGrafter"/>
</dbReference>
<dbReference type="SUPFAM" id="SSF53706">
    <property type="entry name" value="Formate dehydrogenase/DMSO reductase, domains 1-3"/>
    <property type="match status" value="1"/>
</dbReference>
<reference evidence="7" key="1">
    <citation type="submission" date="2018-01" db="EMBL/GenBank/DDBJ databases">
        <authorList>
            <person name="Regsiter A."/>
            <person name="William W."/>
        </authorList>
    </citation>
    <scope>NUCLEOTIDE SEQUENCE</scope>
    <source>
        <strain evidence="7">TRIP AH-1</strain>
    </source>
</reference>
<accession>A0A445N1D9</accession>
<dbReference type="GO" id="GO:0016020">
    <property type="term" value="C:membrane"/>
    <property type="evidence" value="ECO:0007669"/>
    <property type="project" value="TreeGrafter"/>
</dbReference>
<dbReference type="PANTHER" id="PTHR43105:SF14">
    <property type="entry name" value="FORMATE DEHYDROGENASE H"/>
    <property type="match status" value="1"/>
</dbReference>
<gene>
    <name evidence="7" type="ORF">PITCH_A640059</name>
</gene>
<keyword evidence="5" id="KW-0411">Iron-sulfur</keyword>
<proteinExistence type="predicted"/>
<dbReference type="Gene3D" id="2.20.25.90">
    <property type="entry name" value="ADC-like domains"/>
    <property type="match status" value="1"/>
</dbReference>
<dbReference type="EC" id="1.17.1.9" evidence="7"/>
<evidence type="ECO:0000256" key="2">
    <source>
        <dbReference type="ARBA" id="ARBA00022723"/>
    </source>
</evidence>
<dbReference type="PROSITE" id="PS51669">
    <property type="entry name" value="4FE4S_MOW_BIS_MGD"/>
    <property type="match status" value="1"/>
</dbReference>
<name>A0A445N1D9_9BACT</name>
<evidence type="ECO:0000256" key="4">
    <source>
        <dbReference type="ARBA" id="ARBA00023004"/>
    </source>
</evidence>
<dbReference type="GO" id="GO:0003954">
    <property type="term" value="F:NADH dehydrogenase activity"/>
    <property type="evidence" value="ECO:0007669"/>
    <property type="project" value="TreeGrafter"/>
</dbReference>
<dbReference type="AlphaFoldDB" id="A0A445N1D9"/>
<dbReference type="GO" id="GO:0008863">
    <property type="term" value="F:formate dehydrogenase (NAD+) activity"/>
    <property type="evidence" value="ECO:0007669"/>
    <property type="project" value="UniProtKB-EC"/>
</dbReference>
<evidence type="ECO:0000256" key="5">
    <source>
        <dbReference type="ARBA" id="ARBA00023014"/>
    </source>
</evidence>
<dbReference type="PANTHER" id="PTHR43105">
    <property type="entry name" value="RESPIRATORY NITRATE REDUCTASE"/>
    <property type="match status" value="1"/>
</dbReference>
<keyword evidence="2" id="KW-0479">Metal-binding</keyword>
<evidence type="ECO:0000256" key="3">
    <source>
        <dbReference type="ARBA" id="ARBA00023002"/>
    </source>
</evidence>
<keyword evidence="3 7" id="KW-0560">Oxidoreductase</keyword>
<feature type="domain" description="4Fe-4S Mo/W bis-MGD-type" evidence="6">
    <location>
        <begin position="3"/>
        <end position="59"/>
    </location>
</feature>
<dbReference type="Pfam" id="PF00384">
    <property type="entry name" value="Molybdopterin"/>
    <property type="match status" value="1"/>
</dbReference>
<sequence>MDYKFVKTTCPFCGCGCQMLLEVLDGRLIGTLPFKGAQMNQGKLCIKGWNAHGFVQSPDRLTKPLIRKNGKLQEASWEETFDTVASRISDIKTRYGANSMSFLSSARCSNEENYLLQKLCRAGVGTNNVDHCARL</sequence>
<protein>
    <submittedName>
        <fullName evidence="7">Formate dehydrogenase subunit alpha</fullName>
        <ecNumber evidence="7">1.17.1.9</ecNumber>
    </submittedName>
</protein>
<dbReference type="EMBL" id="OJIN01000208">
    <property type="protein sequence ID" value="SPD75516.1"/>
    <property type="molecule type" value="Genomic_DNA"/>
</dbReference>
<dbReference type="Gene3D" id="3.40.50.740">
    <property type="match status" value="1"/>
</dbReference>
<dbReference type="GO" id="GO:0051539">
    <property type="term" value="F:4 iron, 4 sulfur cluster binding"/>
    <property type="evidence" value="ECO:0007669"/>
    <property type="project" value="UniProtKB-KW"/>
</dbReference>
<dbReference type="GO" id="GO:0046872">
    <property type="term" value="F:metal ion binding"/>
    <property type="evidence" value="ECO:0007669"/>
    <property type="project" value="UniProtKB-KW"/>
</dbReference>
<evidence type="ECO:0000259" key="6">
    <source>
        <dbReference type="PROSITE" id="PS51669"/>
    </source>
</evidence>
<dbReference type="Pfam" id="PF04879">
    <property type="entry name" value="Molybdop_Fe4S4"/>
    <property type="match status" value="1"/>
</dbReference>
<evidence type="ECO:0000256" key="1">
    <source>
        <dbReference type="ARBA" id="ARBA00022485"/>
    </source>
</evidence>
<dbReference type="InterPro" id="IPR006963">
    <property type="entry name" value="Mopterin_OxRdtase_4Fe-4S_dom"/>
</dbReference>
<keyword evidence="1" id="KW-0004">4Fe-4S</keyword>
<keyword evidence="4" id="KW-0408">Iron</keyword>
<dbReference type="SMART" id="SM00926">
    <property type="entry name" value="Molybdop_Fe4S4"/>
    <property type="match status" value="1"/>
</dbReference>
<organism evidence="7">
    <name type="scientific">uncultured Desulfobacterium sp</name>
    <dbReference type="NCBI Taxonomy" id="201089"/>
    <lineage>
        <taxon>Bacteria</taxon>
        <taxon>Pseudomonadati</taxon>
        <taxon>Thermodesulfobacteriota</taxon>
        <taxon>Desulfobacteria</taxon>
        <taxon>Desulfobacterales</taxon>
        <taxon>Desulfobacteriaceae</taxon>
        <taxon>Desulfobacterium</taxon>
        <taxon>environmental samples</taxon>
    </lineage>
</organism>
<evidence type="ECO:0000313" key="7">
    <source>
        <dbReference type="EMBL" id="SPD75516.1"/>
    </source>
</evidence>